<feature type="domain" description="Bacterial surface antigen (D15)" evidence="4">
    <location>
        <begin position="220"/>
        <end position="402"/>
    </location>
</feature>
<proteinExistence type="predicted"/>
<feature type="chain" id="PRO_5046952269" evidence="3">
    <location>
        <begin position="31"/>
        <end position="416"/>
    </location>
</feature>
<reference evidence="6" key="1">
    <citation type="journal article" date="2019" name="Int. J. Syst. Evol. Microbiol.">
        <title>The Global Catalogue of Microorganisms (GCM) 10K type strain sequencing project: providing services to taxonomists for standard genome sequencing and annotation.</title>
        <authorList>
            <consortium name="The Broad Institute Genomics Platform"/>
            <consortium name="The Broad Institute Genome Sequencing Center for Infectious Disease"/>
            <person name="Wu L."/>
            <person name="Ma J."/>
        </authorList>
    </citation>
    <scope>NUCLEOTIDE SEQUENCE [LARGE SCALE GENOMIC DNA]</scope>
    <source>
        <strain evidence="6">KCTC 42247</strain>
    </source>
</reference>
<gene>
    <name evidence="5" type="ORF">ACFSQ6_02530</name>
</gene>
<dbReference type="Proteomes" id="UP001597418">
    <property type="component" value="Unassembled WGS sequence"/>
</dbReference>
<evidence type="ECO:0000313" key="5">
    <source>
        <dbReference type="EMBL" id="MFD2742262.1"/>
    </source>
</evidence>
<feature type="signal peptide" evidence="3">
    <location>
        <begin position="1"/>
        <end position="30"/>
    </location>
</feature>
<evidence type="ECO:0000256" key="3">
    <source>
        <dbReference type="SAM" id="SignalP"/>
    </source>
</evidence>
<keyword evidence="3" id="KW-0732">Signal</keyword>
<comment type="subcellular location">
    <subcellularLocation>
        <location evidence="1">Membrane</location>
    </subcellularLocation>
</comment>
<evidence type="ECO:0000313" key="6">
    <source>
        <dbReference type="Proteomes" id="UP001597418"/>
    </source>
</evidence>
<accession>A0ABW5U8W4</accession>
<name>A0ABW5U8W4_9SPHI</name>
<keyword evidence="2" id="KW-0472">Membrane</keyword>
<protein>
    <submittedName>
        <fullName evidence="5">BamA/TamA family outer membrane protein</fullName>
    </submittedName>
</protein>
<evidence type="ECO:0000259" key="4">
    <source>
        <dbReference type="Pfam" id="PF01103"/>
    </source>
</evidence>
<dbReference type="EMBL" id="JBHUMB010000005">
    <property type="protein sequence ID" value="MFD2742262.1"/>
    <property type="molecule type" value="Genomic_DNA"/>
</dbReference>
<dbReference type="RefSeq" id="WP_156472445.1">
    <property type="nucleotide sequence ID" value="NZ_JBHUMB010000005.1"/>
</dbReference>
<comment type="caution">
    <text evidence="5">The sequence shown here is derived from an EMBL/GenBank/DDBJ whole genome shotgun (WGS) entry which is preliminary data.</text>
</comment>
<dbReference type="InterPro" id="IPR000184">
    <property type="entry name" value="Bac_surfAg_D15"/>
</dbReference>
<evidence type="ECO:0000256" key="2">
    <source>
        <dbReference type="ARBA" id="ARBA00023136"/>
    </source>
</evidence>
<sequence>MYSSIRNLLKAPRFLLVVLCSLCCNGFAQHPVHEIELTRHVADTAKQRDLIDIAKNILHIRPGNTVDSTGKKVYFSFLPFSTAVPGGGQALITTTTAGFYLGDRETTNMSRMTFTPYTNFARRFGLPIRSYVWLENNTWVIDGDIRLLKYPIETWGVGREYGNDEHLMMDYTYLRIYQHALKRICDGLFLGGGYNLDYWMNIRSQEHQLLSDYTSYPHGTDDREYILSSGLSLNMIYDTRANSINPWAGNYANIRLRTNPKFMGSQQNWNSLFVETRRYHRFTRDPNEQNMLAIRQFLWTVFNSPAPYLDLPTLAGDTYNSSGRGFPLNRFRGKSLYYAEAEYRRNLTSNGLFGFVAFVNANTVSGPESSFFRTWNFGSGVGARIKFNKNAGTNIAIDYGVSRHHHGVHLSLGEVF</sequence>
<keyword evidence="6" id="KW-1185">Reference proteome</keyword>
<dbReference type="Gene3D" id="2.40.160.50">
    <property type="entry name" value="membrane protein fhac: a member of the omp85/tpsb transporter family"/>
    <property type="match status" value="1"/>
</dbReference>
<evidence type="ECO:0000256" key="1">
    <source>
        <dbReference type="ARBA" id="ARBA00004370"/>
    </source>
</evidence>
<dbReference type="Pfam" id="PF01103">
    <property type="entry name" value="Omp85"/>
    <property type="match status" value="1"/>
</dbReference>
<organism evidence="5 6">
    <name type="scientific">Sphingobacterium populi</name>
    <dbReference type="NCBI Taxonomy" id="1812824"/>
    <lineage>
        <taxon>Bacteria</taxon>
        <taxon>Pseudomonadati</taxon>
        <taxon>Bacteroidota</taxon>
        <taxon>Sphingobacteriia</taxon>
        <taxon>Sphingobacteriales</taxon>
        <taxon>Sphingobacteriaceae</taxon>
        <taxon>Sphingobacterium</taxon>
    </lineage>
</organism>